<evidence type="ECO:0000313" key="1">
    <source>
        <dbReference type="EMBL" id="KRS15651.1"/>
    </source>
</evidence>
<gene>
    <name evidence="2" type="ORF">RIdsm_03660</name>
    <name evidence="1" type="ORF">XM52_22695</name>
</gene>
<dbReference type="SUPFAM" id="SSF55729">
    <property type="entry name" value="Acyl-CoA N-acyltransferases (Nat)"/>
    <property type="match status" value="1"/>
</dbReference>
<dbReference type="Proteomes" id="UP000325785">
    <property type="component" value="Chromosome"/>
</dbReference>
<protein>
    <recommendedName>
        <fullName evidence="5">N-acetyltransferase domain-containing protein</fullName>
    </recommendedName>
</protein>
<name>A0A0T5P3E7_9RHOB</name>
<evidence type="ECO:0000313" key="2">
    <source>
        <dbReference type="EMBL" id="QEW27839.1"/>
    </source>
</evidence>
<dbReference type="PATRIC" id="fig|540747.5.peg.2894"/>
<sequence>MIELAPFDNLAGMAVLSHLDVNDHIEAQLVRGRAADHLDIFCDWRGIQAHALLSLVVKDESRGGKPFAVLAVSHTGQAGVAQAAFLSRNHLTFRRALARAGTRIRAEMPGFCDQWGVRRIEARCWKDHPTAPAFLRHCGFVREADMPGFGNDGRTVFTQFAWINPNRQGS</sequence>
<dbReference type="OrthoDB" id="7875810at2"/>
<reference evidence="2 4" key="2">
    <citation type="submission" date="2018-08" db="EMBL/GenBank/DDBJ databases">
        <title>Genetic Globetrotter - A new plasmid hitch-hiking vast phylogenetic and geographic distances.</title>
        <authorList>
            <person name="Vollmers J."/>
            <person name="Petersen J."/>
        </authorList>
    </citation>
    <scope>NUCLEOTIDE SEQUENCE [LARGE SCALE GENOMIC DNA]</scope>
    <source>
        <strain evidence="2 4">DSM 26383</strain>
    </source>
</reference>
<dbReference type="EMBL" id="CP031598">
    <property type="protein sequence ID" value="QEW27839.1"/>
    <property type="molecule type" value="Genomic_DNA"/>
</dbReference>
<dbReference type="EMBL" id="LAXI01000020">
    <property type="protein sequence ID" value="KRS15651.1"/>
    <property type="molecule type" value="Genomic_DNA"/>
</dbReference>
<keyword evidence="3" id="KW-1185">Reference proteome</keyword>
<dbReference type="STRING" id="540747.SAMN04488031_12227"/>
<dbReference type="Proteomes" id="UP000051401">
    <property type="component" value="Unassembled WGS sequence"/>
</dbReference>
<dbReference type="KEGG" id="rid:RIdsm_03660"/>
<evidence type="ECO:0008006" key="5">
    <source>
        <dbReference type="Google" id="ProtNLM"/>
    </source>
</evidence>
<dbReference type="Gene3D" id="3.40.630.30">
    <property type="match status" value="1"/>
</dbReference>
<organism evidence="1 3">
    <name type="scientific">Roseovarius indicus</name>
    <dbReference type="NCBI Taxonomy" id="540747"/>
    <lineage>
        <taxon>Bacteria</taxon>
        <taxon>Pseudomonadati</taxon>
        <taxon>Pseudomonadota</taxon>
        <taxon>Alphaproteobacteria</taxon>
        <taxon>Rhodobacterales</taxon>
        <taxon>Roseobacteraceae</taxon>
        <taxon>Roseovarius</taxon>
    </lineage>
</organism>
<evidence type="ECO:0000313" key="4">
    <source>
        <dbReference type="Proteomes" id="UP000325785"/>
    </source>
</evidence>
<accession>A0A0T5P3E7</accession>
<reference evidence="1 3" key="1">
    <citation type="submission" date="2015-04" db="EMBL/GenBank/DDBJ databases">
        <title>The draft genome sequence of Roseovarius indicus B108T.</title>
        <authorList>
            <person name="Li G."/>
            <person name="Lai Q."/>
            <person name="Shao Z."/>
            <person name="Yan P."/>
        </authorList>
    </citation>
    <scope>NUCLEOTIDE SEQUENCE [LARGE SCALE GENOMIC DNA]</scope>
    <source>
        <strain evidence="1 3">B108</strain>
    </source>
</reference>
<dbReference type="RefSeq" id="WP_057819884.1">
    <property type="nucleotide sequence ID" value="NZ_CP031598.1"/>
</dbReference>
<evidence type="ECO:0000313" key="3">
    <source>
        <dbReference type="Proteomes" id="UP000051401"/>
    </source>
</evidence>
<dbReference type="AlphaFoldDB" id="A0A0T5P3E7"/>
<proteinExistence type="predicted"/>
<dbReference type="InterPro" id="IPR016181">
    <property type="entry name" value="Acyl_CoA_acyltransferase"/>
</dbReference>